<comment type="caution">
    <text evidence="2">The sequence shown here is derived from an EMBL/GenBank/DDBJ whole genome shotgun (WGS) entry which is preliminary data.</text>
</comment>
<evidence type="ECO:0000256" key="1">
    <source>
        <dbReference type="SAM" id="MobiDB-lite"/>
    </source>
</evidence>
<proteinExistence type="predicted"/>
<accession>A0A811U462</accession>
<evidence type="ECO:0000313" key="2">
    <source>
        <dbReference type="EMBL" id="CAD6993128.1"/>
    </source>
</evidence>
<dbReference type="Proteomes" id="UP000606786">
    <property type="component" value="Unassembled WGS sequence"/>
</dbReference>
<reference evidence="2" key="1">
    <citation type="submission" date="2020-11" db="EMBL/GenBank/DDBJ databases">
        <authorList>
            <person name="Whitehead M."/>
        </authorList>
    </citation>
    <scope>NUCLEOTIDE SEQUENCE</scope>
    <source>
        <strain evidence="2">EGII</strain>
    </source>
</reference>
<dbReference type="EMBL" id="CAJHJT010000001">
    <property type="protein sequence ID" value="CAD6993128.1"/>
    <property type="molecule type" value="Genomic_DNA"/>
</dbReference>
<gene>
    <name evidence="2" type="ORF">CCAP1982_LOCUS1954</name>
</gene>
<protein>
    <submittedName>
        <fullName evidence="2">(Mediterranean fruit fly) hypothetical protein</fullName>
    </submittedName>
</protein>
<dbReference type="AlphaFoldDB" id="A0A811U462"/>
<feature type="region of interest" description="Disordered" evidence="1">
    <location>
        <begin position="1"/>
        <end position="30"/>
    </location>
</feature>
<name>A0A811U462_CERCA</name>
<sequence length="103" mass="11507">MIFTAPSSAGVMTNKSNSNTKSKDNKTPTPPALCHFSTKAVIISLGDYITYAYSTAPQRDICCIATYIFSNTRLNKVFCVYVCRYNSSQTFTCCFMHIHVHNC</sequence>
<feature type="compositionally biased region" description="Polar residues" evidence="1">
    <location>
        <begin position="1"/>
        <end position="11"/>
    </location>
</feature>
<organism evidence="2 3">
    <name type="scientific">Ceratitis capitata</name>
    <name type="common">Mediterranean fruit fly</name>
    <name type="synonym">Tephritis capitata</name>
    <dbReference type="NCBI Taxonomy" id="7213"/>
    <lineage>
        <taxon>Eukaryota</taxon>
        <taxon>Metazoa</taxon>
        <taxon>Ecdysozoa</taxon>
        <taxon>Arthropoda</taxon>
        <taxon>Hexapoda</taxon>
        <taxon>Insecta</taxon>
        <taxon>Pterygota</taxon>
        <taxon>Neoptera</taxon>
        <taxon>Endopterygota</taxon>
        <taxon>Diptera</taxon>
        <taxon>Brachycera</taxon>
        <taxon>Muscomorpha</taxon>
        <taxon>Tephritoidea</taxon>
        <taxon>Tephritidae</taxon>
        <taxon>Ceratitis</taxon>
        <taxon>Ceratitis</taxon>
    </lineage>
</organism>
<evidence type="ECO:0000313" key="3">
    <source>
        <dbReference type="Proteomes" id="UP000606786"/>
    </source>
</evidence>
<keyword evidence="3" id="KW-1185">Reference proteome</keyword>